<dbReference type="Proteomes" id="UP000315647">
    <property type="component" value="Chromosome"/>
</dbReference>
<reference evidence="1 2" key="1">
    <citation type="submission" date="2019-03" db="EMBL/GenBank/DDBJ databases">
        <title>Deep-cultivation of Planctomycetes and their phenomic and genomic characterization uncovers novel biology.</title>
        <authorList>
            <person name="Wiegand S."/>
            <person name="Jogler M."/>
            <person name="Boedeker C."/>
            <person name="Pinto D."/>
            <person name="Vollmers J."/>
            <person name="Rivas-Marin E."/>
            <person name="Kohn T."/>
            <person name="Peeters S.H."/>
            <person name="Heuer A."/>
            <person name="Rast P."/>
            <person name="Oberbeckmann S."/>
            <person name="Bunk B."/>
            <person name="Jeske O."/>
            <person name="Meyerdierks A."/>
            <person name="Storesund J.E."/>
            <person name="Kallscheuer N."/>
            <person name="Luecker S."/>
            <person name="Lage O.M."/>
            <person name="Pohl T."/>
            <person name="Merkel B.J."/>
            <person name="Hornburger P."/>
            <person name="Mueller R.-W."/>
            <person name="Bruemmer F."/>
            <person name="Labrenz M."/>
            <person name="Spormann A.M."/>
            <person name="Op den Camp H."/>
            <person name="Overmann J."/>
            <person name="Amann R."/>
            <person name="Jetten M.S.M."/>
            <person name="Mascher T."/>
            <person name="Medema M.H."/>
            <person name="Devos D.P."/>
            <person name="Kaster A.-K."/>
            <person name="Ovreas L."/>
            <person name="Rohde M."/>
            <person name="Galperin M.Y."/>
            <person name="Jogler C."/>
        </authorList>
    </citation>
    <scope>NUCLEOTIDE SEQUENCE [LARGE SCALE GENOMIC DNA]</scope>
    <source>
        <strain evidence="1 2">Enr10</strain>
    </source>
</reference>
<gene>
    <name evidence="1" type="ORF">Enr10x_37520</name>
</gene>
<accession>A0A517Q9V1</accession>
<name>A0A517Q9V1_9PLAN</name>
<sequence>MHVVEAKRVGGIGTDFGCATQRRSLLIGPVGSAAMSVTGLTIVEDAIMERTRRAGPAGIFPFRFGRQSICFSLAGGQFPAEVLCVIPVREFNGKAVCVFAGHFLFSLTADREPARIISHQRSIFCLGHFKGAKIERSGQFHPMGDFKIITFCFCRWRTHCKFAGRNQRQLHPQAVGDLRLTIQ</sequence>
<dbReference type="EMBL" id="CP037421">
    <property type="protein sequence ID" value="QDT28410.1"/>
    <property type="molecule type" value="Genomic_DNA"/>
</dbReference>
<evidence type="ECO:0000313" key="1">
    <source>
        <dbReference type="EMBL" id="QDT28410.1"/>
    </source>
</evidence>
<proteinExistence type="predicted"/>
<dbReference type="AlphaFoldDB" id="A0A517Q9V1"/>
<evidence type="ECO:0000313" key="2">
    <source>
        <dbReference type="Proteomes" id="UP000315647"/>
    </source>
</evidence>
<keyword evidence="2" id="KW-1185">Reference proteome</keyword>
<protein>
    <submittedName>
        <fullName evidence="1">Uncharacterized protein</fullName>
    </submittedName>
</protein>
<organism evidence="1 2">
    <name type="scientific">Gimesia panareensis</name>
    <dbReference type="NCBI Taxonomy" id="2527978"/>
    <lineage>
        <taxon>Bacteria</taxon>
        <taxon>Pseudomonadati</taxon>
        <taxon>Planctomycetota</taxon>
        <taxon>Planctomycetia</taxon>
        <taxon>Planctomycetales</taxon>
        <taxon>Planctomycetaceae</taxon>
        <taxon>Gimesia</taxon>
    </lineage>
</organism>